<dbReference type="GO" id="GO:1990077">
    <property type="term" value="C:primosome complex"/>
    <property type="evidence" value="ECO:0007669"/>
    <property type="project" value="UniProtKB-UniRule"/>
</dbReference>
<dbReference type="InterPro" id="IPR036185">
    <property type="entry name" value="DNA_heli_DnaB-like_N_sf"/>
</dbReference>
<evidence type="ECO:0000256" key="11">
    <source>
        <dbReference type="NCBIfam" id="TIGR00665"/>
    </source>
</evidence>
<dbReference type="Gene3D" id="1.10.860.10">
    <property type="entry name" value="DNAb Helicase, Chain A"/>
    <property type="match status" value="1"/>
</dbReference>
<comment type="caution">
    <text evidence="14">The sequence shown here is derived from an EMBL/GenBank/DDBJ whole genome shotgun (WGS) entry which is preliminary data.</text>
</comment>
<dbReference type="PROSITE" id="PS51199">
    <property type="entry name" value="SF4_HELICASE"/>
    <property type="match status" value="1"/>
</dbReference>
<keyword evidence="4 12" id="KW-0547">Nucleotide-binding</keyword>
<dbReference type="InterPro" id="IPR027417">
    <property type="entry name" value="P-loop_NTPase"/>
</dbReference>
<dbReference type="InterPro" id="IPR007693">
    <property type="entry name" value="DNA_helicase_DnaB-like_N"/>
</dbReference>
<proteinExistence type="inferred from homology"/>
<dbReference type="GO" id="GO:0005524">
    <property type="term" value="F:ATP binding"/>
    <property type="evidence" value="ECO:0007669"/>
    <property type="project" value="UniProtKB-UniRule"/>
</dbReference>
<dbReference type="SUPFAM" id="SSF52540">
    <property type="entry name" value="P-loop containing nucleoside triphosphate hydrolases"/>
    <property type="match status" value="1"/>
</dbReference>
<keyword evidence="8 12" id="KW-0238">DNA-binding</keyword>
<evidence type="ECO:0000256" key="7">
    <source>
        <dbReference type="ARBA" id="ARBA00022840"/>
    </source>
</evidence>
<dbReference type="RefSeq" id="WP_047575879.1">
    <property type="nucleotide sequence ID" value="NZ_JPQT01000108.1"/>
</dbReference>
<evidence type="ECO:0000259" key="13">
    <source>
        <dbReference type="PROSITE" id="PS51199"/>
    </source>
</evidence>
<dbReference type="GO" id="GO:0016887">
    <property type="term" value="F:ATP hydrolysis activity"/>
    <property type="evidence" value="ECO:0007669"/>
    <property type="project" value="RHEA"/>
</dbReference>
<evidence type="ECO:0000256" key="6">
    <source>
        <dbReference type="ARBA" id="ARBA00022806"/>
    </source>
</evidence>
<keyword evidence="2 12" id="KW-0639">Primosome</keyword>
<evidence type="ECO:0000256" key="3">
    <source>
        <dbReference type="ARBA" id="ARBA00022705"/>
    </source>
</evidence>
<evidence type="ECO:0000256" key="10">
    <source>
        <dbReference type="ARBA" id="ARBA00048954"/>
    </source>
</evidence>
<dbReference type="Proteomes" id="UP000028643">
    <property type="component" value="Unassembled WGS sequence"/>
</dbReference>
<sequence>MSVIDMMPPHSIEAEQGVLGGLMLDNVAWDLIAEVVAAQDFFKREHRLIYQAIQSLAASDTPFDVLTIAESLPEIAEVGGLAYLSDLARNTPSVANIHAYAEIVRERAHLRQLIMLGHECSRSATAPQASSVQVQEEFEQKLFALGQGLAPNRFVDVTDALMNVLEQVDFNFNHGNGVTGVPSGLLDLDQKTGGFQDADLVIVAARPSMGKTSLALNIVDAVLAQDPANSVQIYSLEMPAQALMYRLIAILGQMDVARLMRGQLDDEDWSRLSAAVAKINQYGERLVVDDSAGLTPAALRARVRRAARRYGQPRLIMVDYLQLMQCPGKENRNLEIAAISAGLKAVAKEFNCPVIALSQLNRSLENRPNKRPHNGDLRESGALEQDADLTLFIYRDEVYHPDSDDQGIAELIIGKHRNGPTGVVRTAFIPAHTRFANLQNRDQQGVEA</sequence>
<dbReference type="PATRIC" id="fig|317.174.peg.3040"/>
<dbReference type="EMBL" id="JPQT01000108">
    <property type="protein sequence ID" value="KFE50712.1"/>
    <property type="molecule type" value="Genomic_DNA"/>
</dbReference>
<keyword evidence="7 12" id="KW-0067">ATP-binding</keyword>
<protein>
    <recommendedName>
        <fullName evidence="11 12">Replicative DNA helicase</fullName>
        <ecNumber evidence="11 12">5.6.2.3</ecNumber>
    </recommendedName>
</protein>
<evidence type="ECO:0000256" key="8">
    <source>
        <dbReference type="ARBA" id="ARBA00023125"/>
    </source>
</evidence>
<dbReference type="SUPFAM" id="SSF48024">
    <property type="entry name" value="N-terminal domain of DnaB helicase"/>
    <property type="match status" value="1"/>
</dbReference>
<dbReference type="AlphaFoldDB" id="A0A085V5J9"/>
<dbReference type="InterPro" id="IPR016136">
    <property type="entry name" value="DNA_helicase_N/primase_C"/>
</dbReference>
<organism evidence="14 15">
    <name type="scientific">Pseudomonas syringae</name>
    <dbReference type="NCBI Taxonomy" id="317"/>
    <lineage>
        <taxon>Bacteria</taxon>
        <taxon>Pseudomonadati</taxon>
        <taxon>Pseudomonadota</taxon>
        <taxon>Gammaproteobacteria</taxon>
        <taxon>Pseudomonadales</taxon>
        <taxon>Pseudomonadaceae</taxon>
        <taxon>Pseudomonas</taxon>
    </lineage>
</organism>
<dbReference type="InterPro" id="IPR007694">
    <property type="entry name" value="DNA_helicase_DnaB-like_C"/>
</dbReference>
<dbReference type="EC" id="5.6.2.3" evidence="11 12"/>
<dbReference type="Gene3D" id="3.40.50.300">
    <property type="entry name" value="P-loop containing nucleotide triphosphate hydrolases"/>
    <property type="match status" value="1"/>
</dbReference>
<reference evidence="14 15" key="1">
    <citation type="submission" date="2014-07" db="EMBL/GenBank/DDBJ databases">
        <title>Draft Genome Sequences of Environmental Pseudomonas syringae strains.</title>
        <authorList>
            <person name="Baltrus D.A."/>
            <person name="Berge O."/>
            <person name="Morris C."/>
        </authorList>
    </citation>
    <scope>NUCLEOTIDE SEQUENCE [LARGE SCALE GENOMIC DNA]</scope>
    <source>
        <strain evidence="14 15">CEB003</strain>
    </source>
</reference>
<dbReference type="PANTHER" id="PTHR30153:SF2">
    <property type="entry name" value="REPLICATIVE DNA HELICASE"/>
    <property type="match status" value="1"/>
</dbReference>
<keyword evidence="5 12" id="KW-0378">Hydrolase</keyword>
<accession>A0A085V5J9</accession>
<dbReference type="GO" id="GO:0043139">
    <property type="term" value="F:5'-3' DNA helicase activity"/>
    <property type="evidence" value="ECO:0007669"/>
    <property type="project" value="UniProtKB-EC"/>
</dbReference>
<comment type="function">
    <text evidence="12">The main replicative DNA helicase, it participates in initiation and elongation during chromosome replication. Travels ahead of the DNA replisome, separating dsDNA into templates for DNA synthesis. A processive ATP-dependent 5'-3' DNA helicase it has DNA-dependent ATPase activity.</text>
</comment>
<keyword evidence="3 12" id="KW-0235">DNA replication</keyword>
<dbReference type="NCBIfam" id="TIGR00665">
    <property type="entry name" value="DnaB"/>
    <property type="match status" value="1"/>
</dbReference>
<keyword evidence="9" id="KW-0413">Isomerase</keyword>
<dbReference type="CDD" id="cd00984">
    <property type="entry name" value="DnaB_C"/>
    <property type="match status" value="1"/>
</dbReference>
<feature type="domain" description="SF4 helicase" evidence="13">
    <location>
        <begin position="174"/>
        <end position="442"/>
    </location>
</feature>
<dbReference type="InterPro" id="IPR007692">
    <property type="entry name" value="DNA_helicase_DnaB"/>
</dbReference>
<evidence type="ECO:0000256" key="4">
    <source>
        <dbReference type="ARBA" id="ARBA00022741"/>
    </source>
</evidence>
<dbReference type="GO" id="GO:0006269">
    <property type="term" value="P:DNA replication, synthesis of primer"/>
    <property type="evidence" value="ECO:0007669"/>
    <property type="project" value="UniProtKB-UniRule"/>
</dbReference>
<keyword evidence="6 12" id="KW-0347">Helicase</keyword>
<dbReference type="GO" id="GO:0003677">
    <property type="term" value="F:DNA binding"/>
    <property type="evidence" value="ECO:0007669"/>
    <property type="project" value="UniProtKB-UniRule"/>
</dbReference>
<evidence type="ECO:0000256" key="1">
    <source>
        <dbReference type="ARBA" id="ARBA00008428"/>
    </source>
</evidence>
<comment type="catalytic activity">
    <reaction evidence="10 12">
        <text>ATP + H2O = ADP + phosphate + H(+)</text>
        <dbReference type="Rhea" id="RHEA:13065"/>
        <dbReference type="ChEBI" id="CHEBI:15377"/>
        <dbReference type="ChEBI" id="CHEBI:15378"/>
        <dbReference type="ChEBI" id="CHEBI:30616"/>
        <dbReference type="ChEBI" id="CHEBI:43474"/>
        <dbReference type="ChEBI" id="CHEBI:456216"/>
        <dbReference type="EC" id="5.6.2.3"/>
    </reaction>
</comment>
<gene>
    <name evidence="14" type="ORF">IV02_14870</name>
</gene>
<dbReference type="GO" id="GO:0005829">
    <property type="term" value="C:cytosol"/>
    <property type="evidence" value="ECO:0007669"/>
    <property type="project" value="TreeGrafter"/>
</dbReference>
<dbReference type="Pfam" id="PF03796">
    <property type="entry name" value="DnaB_C"/>
    <property type="match status" value="1"/>
</dbReference>
<evidence type="ECO:0000313" key="15">
    <source>
        <dbReference type="Proteomes" id="UP000028643"/>
    </source>
</evidence>
<dbReference type="PANTHER" id="PTHR30153">
    <property type="entry name" value="REPLICATIVE DNA HELICASE DNAB"/>
    <property type="match status" value="1"/>
</dbReference>
<evidence type="ECO:0000256" key="5">
    <source>
        <dbReference type="ARBA" id="ARBA00022801"/>
    </source>
</evidence>
<evidence type="ECO:0000256" key="2">
    <source>
        <dbReference type="ARBA" id="ARBA00022515"/>
    </source>
</evidence>
<evidence type="ECO:0000313" key="14">
    <source>
        <dbReference type="EMBL" id="KFE50712.1"/>
    </source>
</evidence>
<evidence type="ECO:0000256" key="9">
    <source>
        <dbReference type="ARBA" id="ARBA00023235"/>
    </source>
</evidence>
<comment type="similarity">
    <text evidence="1 12">Belongs to the helicase family. DnaB subfamily.</text>
</comment>
<evidence type="ECO:0000256" key="12">
    <source>
        <dbReference type="RuleBase" id="RU362085"/>
    </source>
</evidence>
<dbReference type="Pfam" id="PF00772">
    <property type="entry name" value="DnaB"/>
    <property type="match status" value="1"/>
</dbReference>
<name>A0A085V5J9_PSESX</name>